<organism evidence="2 3">
    <name type="scientific">Amblyomma americanum</name>
    <name type="common">Lone star tick</name>
    <dbReference type="NCBI Taxonomy" id="6943"/>
    <lineage>
        <taxon>Eukaryota</taxon>
        <taxon>Metazoa</taxon>
        <taxon>Ecdysozoa</taxon>
        <taxon>Arthropoda</taxon>
        <taxon>Chelicerata</taxon>
        <taxon>Arachnida</taxon>
        <taxon>Acari</taxon>
        <taxon>Parasitiformes</taxon>
        <taxon>Ixodida</taxon>
        <taxon>Ixodoidea</taxon>
        <taxon>Ixodidae</taxon>
        <taxon>Amblyomminae</taxon>
        <taxon>Amblyomma</taxon>
    </lineage>
</organism>
<evidence type="ECO:0000313" key="3">
    <source>
        <dbReference type="Proteomes" id="UP001321473"/>
    </source>
</evidence>
<protein>
    <submittedName>
        <fullName evidence="2">Uncharacterized protein</fullName>
    </submittedName>
</protein>
<evidence type="ECO:0000256" key="1">
    <source>
        <dbReference type="SAM" id="Coils"/>
    </source>
</evidence>
<feature type="coiled-coil region" evidence="1">
    <location>
        <begin position="134"/>
        <end position="175"/>
    </location>
</feature>
<dbReference type="Proteomes" id="UP001321473">
    <property type="component" value="Unassembled WGS sequence"/>
</dbReference>
<sequence>KPPSLVCGPVGSAGATGRPRVSTQCVTMSHILIKWVEEAKWDVYPIKSIVDPAIGIRLLTEEGAIKQLKGSVVSVFWKEGEQPAKAELLYLGKQASLEKKRVKLAAEAPECVDRRREDSQPSAGMATCNEHPCCRSAAQQLKEQQEQISCLRNENQSLKRQLEAAEKIAVQHSKMVCSD</sequence>
<feature type="non-terminal residue" evidence="2">
    <location>
        <position position="1"/>
    </location>
</feature>
<dbReference type="EMBL" id="JARKHS020003273">
    <property type="protein sequence ID" value="KAK8785857.1"/>
    <property type="molecule type" value="Genomic_DNA"/>
</dbReference>
<gene>
    <name evidence="2" type="ORF">V5799_007777</name>
</gene>
<keyword evidence="1" id="KW-0175">Coiled coil</keyword>
<proteinExistence type="predicted"/>
<dbReference type="AlphaFoldDB" id="A0AAQ4FF14"/>
<name>A0AAQ4FF14_AMBAM</name>
<reference evidence="2 3" key="1">
    <citation type="journal article" date="2023" name="Arcadia Sci">
        <title>De novo assembly of a long-read Amblyomma americanum tick genome.</title>
        <authorList>
            <person name="Chou S."/>
            <person name="Poskanzer K.E."/>
            <person name="Rollins M."/>
            <person name="Thuy-Boun P.S."/>
        </authorList>
    </citation>
    <scope>NUCLEOTIDE SEQUENCE [LARGE SCALE GENOMIC DNA]</scope>
    <source>
        <strain evidence="2">F_SG_1</strain>
        <tissue evidence="2">Salivary glands</tissue>
    </source>
</reference>
<keyword evidence="3" id="KW-1185">Reference proteome</keyword>
<accession>A0AAQ4FF14</accession>
<evidence type="ECO:0000313" key="2">
    <source>
        <dbReference type="EMBL" id="KAK8785857.1"/>
    </source>
</evidence>
<comment type="caution">
    <text evidence="2">The sequence shown here is derived from an EMBL/GenBank/DDBJ whole genome shotgun (WGS) entry which is preliminary data.</text>
</comment>